<dbReference type="GO" id="GO:0070573">
    <property type="term" value="F:metallodipeptidase activity"/>
    <property type="evidence" value="ECO:0007669"/>
    <property type="project" value="InterPro"/>
</dbReference>
<keyword evidence="18" id="KW-0458">Lysosome</keyword>
<evidence type="ECO:0000256" key="8">
    <source>
        <dbReference type="ARBA" id="ARBA00022670"/>
    </source>
</evidence>
<name>A0A561Q1N2_9BACT</name>
<dbReference type="GO" id="GO:0005576">
    <property type="term" value="C:extracellular region"/>
    <property type="evidence" value="ECO:0007669"/>
    <property type="project" value="UniProtKB-SubCell"/>
</dbReference>
<keyword evidence="6" id="KW-0964">Secreted</keyword>
<sequence length="457" mass="49905">MKKFIMPILVAFSLPAVAQSQEKDSLTLRRLADEVLTHSTAYDNLHTLTKKVGGRLAGSPQMVKAEQWGVKALKAAGADTVYLQECMVPHWIRGAAEEARIISKRRDFIPPLNVLALGNSVGSGPAGVTAEVLEVASFDDLEAKKDQVKGKIVFYNYHFNPTFIKTFHSYGDAVKYRGQGASRAAKYGAVAVIVRSMSHAANNFPHTGAMAYDNAYPKIPAVAIGLEDADRLSQRLKDDVDAKVFLRTNCMMLKDTIGHNVIGELRGSKHPDQYITVGGHLDSWDVAEGAHDDGTGCVQSIEVLRAFKAAGVKPERTLRVVLFANEENGTRGGRKYAEVAKAQQEKHIFALESDAGGFTPRGFITTVDAAEKAKMDSWKALFAPYGIYDFDEQGGGVDVGQLHEALGTPMAELSPDSQRYFDIHHAANDVFENVNKRELELGAFGMAALIYLVDLNF</sequence>
<comment type="subunit">
    <text evidence="19">Homodimer. The monomeric form is inactive while the homodimer is active.</text>
</comment>
<evidence type="ECO:0000256" key="10">
    <source>
        <dbReference type="ARBA" id="ARBA00022729"/>
    </source>
</evidence>
<evidence type="ECO:0000256" key="6">
    <source>
        <dbReference type="ARBA" id="ARBA00022525"/>
    </source>
</evidence>
<dbReference type="GO" id="GO:0004180">
    <property type="term" value="F:carboxypeptidase activity"/>
    <property type="evidence" value="ECO:0007669"/>
    <property type="project" value="UniProtKB-KW"/>
</dbReference>
<accession>A0A561Q1N2</accession>
<dbReference type="Gene3D" id="3.50.30.30">
    <property type="match status" value="1"/>
</dbReference>
<evidence type="ECO:0000256" key="3">
    <source>
        <dbReference type="ARBA" id="ARBA00004555"/>
    </source>
</evidence>
<keyword evidence="25" id="KW-1185">Reference proteome</keyword>
<evidence type="ECO:0000256" key="17">
    <source>
        <dbReference type="ARBA" id="ARBA00023180"/>
    </source>
</evidence>
<feature type="domain" description="Peptidase M28" evidence="23">
    <location>
        <begin position="260"/>
        <end position="440"/>
    </location>
</feature>
<comment type="subcellular location">
    <subcellularLocation>
        <location evidence="1">Endoplasmic reticulum</location>
    </subcellularLocation>
    <subcellularLocation>
        <location evidence="3">Golgi apparatus</location>
    </subcellularLocation>
    <subcellularLocation>
        <location evidence="2">Lysosome</location>
    </subcellularLocation>
    <subcellularLocation>
        <location evidence="4">Secreted</location>
    </subcellularLocation>
</comment>
<dbReference type="InterPro" id="IPR007484">
    <property type="entry name" value="Peptidase_M28"/>
</dbReference>
<dbReference type="SUPFAM" id="SSF53187">
    <property type="entry name" value="Zn-dependent exopeptidases"/>
    <property type="match status" value="1"/>
</dbReference>
<protein>
    <recommendedName>
        <fullName evidence="5">Carboxypeptidase Q</fullName>
    </recommendedName>
    <alternativeName>
        <fullName evidence="20">Plasma glutamate carboxypeptidase</fullName>
    </alternativeName>
</protein>
<evidence type="ECO:0000259" key="22">
    <source>
        <dbReference type="Pfam" id="PF02225"/>
    </source>
</evidence>
<evidence type="ECO:0000256" key="14">
    <source>
        <dbReference type="ARBA" id="ARBA00023034"/>
    </source>
</evidence>
<feature type="chain" id="PRO_5021845598" description="Carboxypeptidase Q" evidence="21">
    <location>
        <begin position="19"/>
        <end position="457"/>
    </location>
</feature>
<reference evidence="24 25" key="1">
    <citation type="submission" date="2019-06" db="EMBL/GenBank/DDBJ databases">
        <title>Sorghum-associated microbial communities from plants grown in Nebraska, USA.</title>
        <authorList>
            <person name="Schachtman D."/>
        </authorList>
    </citation>
    <scope>NUCLEOTIDE SEQUENCE [LARGE SCALE GENOMIC DNA]</scope>
    <source>
        <strain evidence="24 25">1209</strain>
    </source>
</reference>
<keyword evidence="16" id="KW-0865">Zymogen</keyword>
<feature type="domain" description="PA" evidence="22">
    <location>
        <begin position="141"/>
        <end position="232"/>
    </location>
</feature>
<dbReference type="PANTHER" id="PTHR12053">
    <property type="entry name" value="PROTEASE FAMILY M28 PLASMA GLUTAMATE CARBOXYPEPTIDASE-RELATED"/>
    <property type="match status" value="1"/>
</dbReference>
<evidence type="ECO:0000256" key="20">
    <source>
        <dbReference type="ARBA" id="ARBA00033328"/>
    </source>
</evidence>
<feature type="signal peptide" evidence="21">
    <location>
        <begin position="1"/>
        <end position="18"/>
    </location>
</feature>
<keyword evidence="8" id="KW-0645">Protease</keyword>
<keyword evidence="10 21" id="KW-0732">Signal</keyword>
<evidence type="ECO:0000313" key="25">
    <source>
        <dbReference type="Proteomes" id="UP000320811"/>
    </source>
</evidence>
<dbReference type="AlphaFoldDB" id="A0A561Q1N2"/>
<evidence type="ECO:0000256" key="9">
    <source>
        <dbReference type="ARBA" id="ARBA00022723"/>
    </source>
</evidence>
<evidence type="ECO:0000256" key="7">
    <source>
        <dbReference type="ARBA" id="ARBA00022645"/>
    </source>
</evidence>
<keyword evidence="17" id="KW-0325">Glycoprotein</keyword>
<evidence type="ECO:0000259" key="23">
    <source>
        <dbReference type="Pfam" id="PF04389"/>
    </source>
</evidence>
<dbReference type="GO" id="GO:0046872">
    <property type="term" value="F:metal ion binding"/>
    <property type="evidence" value="ECO:0007669"/>
    <property type="project" value="UniProtKB-KW"/>
</dbReference>
<proteinExistence type="predicted"/>
<evidence type="ECO:0000256" key="11">
    <source>
        <dbReference type="ARBA" id="ARBA00022801"/>
    </source>
</evidence>
<dbReference type="GO" id="GO:0005764">
    <property type="term" value="C:lysosome"/>
    <property type="evidence" value="ECO:0007669"/>
    <property type="project" value="UniProtKB-SubCell"/>
</dbReference>
<keyword evidence="15" id="KW-0482">Metalloprotease</keyword>
<dbReference type="OrthoDB" id="9769665at2"/>
<keyword evidence="13" id="KW-0862">Zinc</keyword>
<evidence type="ECO:0000256" key="21">
    <source>
        <dbReference type="SAM" id="SignalP"/>
    </source>
</evidence>
<keyword evidence="9" id="KW-0479">Metal-binding</keyword>
<keyword evidence="12" id="KW-0256">Endoplasmic reticulum</keyword>
<organism evidence="24 25">
    <name type="scientific">Chitinophaga polysaccharea</name>
    <dbReference type="NCBI Taxonomy" id="1293035"/>
    <lineage>
        <taxon>Bacteria</taxon>
        <taxon>Pseudomonadati</taxon>
        <taxon>Bacteroidota</taxon>
        <taxon>Chitinophagia</taxon>
        <taxon>Chitinophagales</taxon>
        <taxon>Chitinophagaceae</taxon>
        <taxon>Chitinophaga</taxon>
    </lineage>
</organism>
<comment type="caution">
    <text evidence="24">The sequence shown here is derived from an EMBL/GenBank/DDBJ whole genome shotgun (WGS) entry which is preliminary data.</text>
</comment>
<keyword evidence="14" id="KW-0333">Golgi apparatus</keyword>
<dbReference type="RefSeq" id="WP_145660748.1">
    <property type="nucleotide sequence ID" value="NZ_VIWO01000001.1"/>
</dbReference>
<dbReference type="Gene3D" id="3.40.630.10">
    <property type="entry name" value="Zn peptidases"/>
    <property type="match status" value="1"/>
</dbReference>
<dbReference type="Pfam" id="PF02225">
    <property type="entry name" value="PA"/>
    <property type="match status" value="1"/>
</dbReference>
<dbReference type="Proteomes" id="UP000320811">
    <property type="component" value="Unassembled WGS sequence"/>
</dbReference>
<evidence type="ECO:0000256" key="15">
    <source>
        <dbReference type="ARBA" id="ARBA00023049"/>
    </source>
</evidence>
<evidence type="ECO:0000313" key="24">
    <source>
        <dbReference type="EMBL" id="TWF44245.1"/>
    </source>
</evidence>
<dbReference type="InterPro" id="IPR003137">
    <property type="entry name" value="PA_domain"/>
</dbReference>
<evidence type="ECO:0000256" key="19">
    <source>
        <dbReference type="ARBA" id="ARBA00025833"/>
    </source>
</evidence>
<dbReference type="GO" id="GO:0006508">
    <property type="term" value="P:proteolysis"/>
    <property type="evidence" value="ECO:0007669"/>
    <property type="project" value="UniProtKB-KW"/>
</dbReference>
<keyword evidence="7" id="KW-0121">Carboxypeptidase</keyword>
<evidence type="ECO:0000256" key="4">
    <source>
        <dbReference type="ARBA" id="ARBA00004613"/>
    </source>
</evidence>
<keyword evidence="11" id="KW-0378">Hydrolase</keyword>
<evidence type="ECO:0000256" key="5">
    <source>
        <dbReference type="ARBA" id="ARBA00014116"/>
    </source>
</evidence>
<evidence type="ECO:0000256" key="16">
    <source>
        <dbReference type="ARBA" id="ARBA00023145"/>
    </source>
</evidence>
<evidence type="ECO:0000256" key="2">
    <source>
        <dbReference type="ARBA" id="ARBA00004371"/>
    </source>
</evidence>
<dbReference type="Pfam" id="PF04389">
    <property type="entry name" value="Peptidase_M28"/>
    <property type="match status" value="1"/>
</dbReference>
<dbReference type="EMBL" id="VIWO01000001">
    <property type="protein sequence ID" value="TWF44245.1"/>
    <property type="molecule type" value="Genomic_DNA"/>
</dbReference>
<gene>
    <name evidence="24" type="ORF">FHW36_101163</name>
</gene>
<evidence type="ECO:0000256" key="12">
    <source>
        <dbReference type="ARBA" id="ARBA00022824"/>
    </source>
</evidence>
<evidence type="ECO:0000256" key="13">
    <source>
        <dbReference type="ARBA" id="ARBA00022833"/>
    </source>
</evidence>
<dbReference type="PANTHER" id="PTHR12053:SF3">
    <property type="entry name" value="CARBOXYPEPTIDASE Q"/>
    <property type="match status" value="1"/>
</dbReference>
<evidence type="ECO:0000256" key="1">
    <source>
        <dbReference type="ARBA" id="ARBA00004240"/>
    </source>
</evidence>
<dbReference type="InterPro" id="IPR039866">
    <property type="entry name" value="CPQ"/>
</dbReference>
<evidence type="ECO:0000256" key="18">
    <source>
        <dbReference type="ARBA" id="ARBA00023228"/>
    </source>
</evidence>